<dbReference type="Pfam" id="PF02608">
    <property type="entry name" value="Bmp"/>
    <property type="match status" value="1"/>
</dbReference>
<evidence type="ECO:0000313" key="4">
    <source>
        <dbReference type="Proteomes" id="UP001205843"/>
    </source>
</evidence>
<dbReference type="InterPro" id="IPR003760">
    <property type="entry name" value="PnrA-like"/>
</dbReference>
<evidence type="ECO:0000259" key="2">
    <source>
        <dbReference type="Pfam" id="PF02608"/>
    </source>
</evidence>
<dbReference type="PANTHER" id="PTHR43208">
    <property type="entry name" value="ABC TRANSPORTER SUBSTRATE-BINDING PROTEIN"/>
    <property type="match status" value="1"/>
</dbReference>
<proteinExistence type="predicted"/>
<keyword evidence="3" id="KW-0813">Transport</keyword>
<gene>
    <name evidence="3" type="ORF">J2T57_000608</name>
</gene>
<comment type="caution">
    <text evidence="3">The sequence shown here is derived from an EMBL/GenBank/DDBJ whole genome shotgun (WGS) entry which is preliminary data.</text>
</comment>
<sequence>MTDQKKYSRRDMLKMSANVMGMAGMMAVLPGLGLRAAAAGEEITVGFIYTGPRDDFGWNQAHAVAARRIAELPGVRLIEQENVPETNAVANVMESMIRLDGAKVLFPTSFGYWPFIQRLAPRFDDVLFVHAGGLWKDGDAPNTIGYRGFMEEGHYCAGIAAGRMTETNRIAFIGSLPLYFIFNNCNGFTLGARSVNPDVTCRVIITGDWNDPVREAEAVNSLVDQGVDVIVANTDSPQVCIETAERRGIYSCGYHTDQSSLAPNGFLTGAEWNWARGADFVEAWRGDGDYPNLYRGGFARDMVSLSPFGANVPEDVREEVLAARQGFVDDTLPLYAGPLRDNEGNTILEEGEVVSNTDHEFKVGVDWLVEGAIGRTGLGDS</sequence>
<dbReference type="InterPro" id="IPR006311">
    <property type="entry name" value="TAT_signal"/>
</dbReference>
<dbReference type="Gene3D" id="3.40.50.2300">
    <property type="match status" value="2"/>
</dbReference>
<keyword evidence="3" id="KW-0762">Sugar transport</keyword>
<feature type="domain" description="ABC transporter substrate-binding protein PnrA-like" evidence="2">
    <location>
        <begin position="44"/>
        <end position="276"/>
    </location>
</feature>
<name>A0AAE3G0T7_9GAMM</name>
<evidence type="ECO:0000313" key="3">
    <source>
        <dbReference type="EMBL" id="MCP1673516.1"/>
    </source>
</evidence>
<keyword evidence="1" id="KW-0732">Signal</keyword>
<dbReference type="InterPro" id="IPR052910">
    <property type="entry name" value="ABC-Purine-Binding"/>
</dbReference>
<keyword evidence="4" id="KW-1185">Reference proteome</keyword>
<accession>A0AAE3G0T7</accession>
<evidence type="ECO:0000256" key="1">
    <source>
        <dbReference type="ARBA" id="ARBA00022729"/>
    </source>
</evidence>
<organism evidence="3 4">
    <name type="scientific">Natronocella acetinitrilica</name>
    <dbReference type="NCBI Taxonomy" id="414046"/>
    <lineage>
        <taxon>Bacteria</taxon>
        <taxon>Pseudomonadati</taxon>
        <taxon>Pseudomonadota</taxon>
        <taxon>Gammaproteobacteria</taxon>
        <taxon>Chromatiales</taxon>
        <taxon>Ectothiorhodospiraceae</taxon>
        <taxon>Natronocella</taxon>
    </lineage>
</organism>
<dbReference type="AlphaFoldDB" id="A0AAE3G0T7"/>
<dbReference type="PANTHER" id="PTHR43208:SF1">
    <property type="entry name" value="ABC TRANSPORTER SUBSTRATE-BINDING PROTEIN"/>
    <property type="match status" value="1"/>
</dbReference>
<dbReference type="RefSeq" id="WP_253473992.1">
    <property type="nucleotide sequence ID" value="NZ_JALJXV010000001.1"/>
</dbReference>
<dbReference type="InterPro" id="IPR028082">
    <property type="entry name" value="Peripla_BP_I"/>
</dbReference>
<dbReference type="Proteomes" id="UP001205843">
    <property type="component" value="Unassembled WGS sequence"/>
</dbReference>
<dbReference type="EMBL" id="JALJXV010000001">
    <property type="protein sequence ID" value="MCP1673516.1"/>
    <property type="molecule type" value="Genomic_DNA"/>
</dbReference>
<reference evidence="3" key="1">
    <citation type="submission" date="2022-03" db="EMBL/GenBank/DDBJ databases">
        <title>Genomic Encyclopedia of Type Strains, Phase III (KMG-III): the genomes of soil and plant-associated and newly described type strains.</title>
        <authorList>
            <person name="Whitman W."/>
        </authorList>
    </citation>
    <scope>NUCLEOTIDE SEQUENCE</scope>
    <source>
        <strain evidence="3">ANL 6-2</strain>
    </source>
</reference>
<dbReference type="GO" id="GO:0005886">
    <property type="term" value="C:plasma membrane"/>
    <property type="evidence" value="ECO:0007669"/>
    <property type="project" value="InterPro"/>
</dbReference>
<protein>
    <submittedName>
        <fullName evidence="3">Simple sugar transport system substrate-binding protein</fullName>
    </submittedName>
</protein>
<dbReference type="PROSITE" id="PS51318">
    <property type="entry name" value="TAT"/>
    <property type="match status" value="1"/>
</dbReference>
<dbReference type="CDD" id="cd19963">
    <property type="entry name" value="PBP1_BMP-like"/>
    <property type="match status" value="1"/>
</dbReference>
<dbReference type="SUPFAM" id="SSF53822">
    <property type="entry name" value="Periplasmic binding protein-like I"/>
    <property type="match status" value="1"/>
</dbReference>